<feature type="transmembrane region" description="Helical" evidence="6">
    <location>
        <begin position="319"/>
        <end position="341"/>
    </location>
</feature>
<feature type="transmembrane region" description="Helical" evidence="6">
    <location>
        <begin position="476"/>
        <end position="494"/>
    </location>
</feature>
<dbReference type="Pfam" id="PF03553">
    <property type="entry name" value="Na_H_antiporter"/>
    <property type="match status" value="1"/>
</dbReference>
<evidence type="ECO:0000256" key="3">
    <source>
        <dbReference type="ARBA" id="ARBA00022692"/>
    </source>
</evidence>
<evidence type="ECO:0000259" key="7">
    <source>
        <dbReference type="Pfam" id="PF03553"/>
    </source>
</evidence>
<dbReference type="Proteomes" id="UP000515480">
    <property type="component" value="Chromosome"/>
</dbReference>
<feature type="transmembrane region" description="Helical" evidence="6">
    <location>
        <begin position="289"/>
        <end position="307"/>
    </location>
</feature>
<dbReference type="GO" id="GO:0005886">
    <property type="term" value="C:plasma membrane"/>
    <property type="evidence" value="ECO:0007669"/>
    <property type="project" value="UniProtKB-SubCell"/>
</dbReference>
<keyword evidence="5 6" id="KW-0472">Membrane</keyword>
<dbReference type="AlphaFoldDB" id="A0A7G7VK37"/>
<accession>A0A7G7VK37</accession>
<feature type="transmembrane region" description="Helical" evidence="6">
    <location>
        <begin position="101"/>
        <end position="121"/>
    </location>
</feature>
<dbReference type="InterPro" id="IPR018461">
    <property type="entry name" value="Na/H_Antiport_NhaC-like_C"/>
</dbReference>
<feature type="transmembrane region" description="Helical" evidence="6">
    <location>
        <begin position="250"/>
        <end position="269"/>
    </location>
</feature>
<dbReference type="KEGG" id="stim:H1B31_00425"/>
<dbReference type="RefSeq" id="WP_185980454.1">
    <property type="nucleotide sequence ID" value="NZ_CP060204.1"/>
</dbReference>
<evidence type="ECO:0000256" key="4">
    <source>
        <dbReference type="ARBA" id="ARBA00022989"/>
    </source>
</evidence>
<feature type="transmembrane region" description="Helical" evidence="6">
    <location>
        <begin position="185"/>
        <end position="204"/>
    </location>
</feature>
<name>A0A7G7VK37_9FIRM</name>
<evidence type="ECO:0000256" key="2">
    <source>
        <dbReference type="ARBA" id="ARBA00022475"/>
    </source>
</evidence>
<feature type="transmembrane region" description="Helical" evidence="6">
    <location>
        <begin position="28"/>
        <end position="51"/>
    </location>
</feature>
<dbReference type="PANTHER" id="PTHR43478:SF1">
    <property type="entry name" value="NA+_H+ ANTIPORTER NHAC-LIKE C-TERMINAL DOMAIN-CONTAINING PROTEIN"/>
    <property type="match status" value="1"/>
</dbReference>
<evidence type="ECO:0000313" key="9">
    <source>
        <dbReference type="Proteomes" id="UP000515480"/>
    </source>
</evidence>
<evidence type="ECO:0000256" key="5">
    <source>
        <dbReference type="ARBA" id="ARBA00023136"/>
    </source>
</evidence>
<feature type="transmembrane region" description="Helical" evidence="6">
    <location>
        <begin position="142"/>
        <end position="165"/>
    </location>
</feature>
<evidence type="ECO:0000256" key="1">
    <source>
        <dbReference type="ARBA" id="ARBA00004651"/>
    </source>
</evidence>
<comment type="subcellular location">
    <subcellularLocation>
        <location evidence="1">Cell membrane</location>
        <topology evidence="1">Multi-pass membrane protein</topology>
    </subcellularLocation>
</comment>
<feature type="transmembrane region" description="Helical" evidence="6">
    <location>
        <begin position="394"/>
        <end position="418"/>
    </location>
</feature>
<organism evidence="8 9">
    <name type="scientific">Selenomonas timonae</name>
    <dbReference type="NCBI Taxonomy" id="2754044"/>
    <lineage>
        <taxon>Bacteria</taxon>
        <taxon>Bacillati</taxon>
        <taxon>Bacillota</taxon>
        <taxon>Negativicutes</taxon>
        <taxon>Selenomonadales</taxon>
        <taxon>Selenomonadaceae</taxon>
        <taxon>Selenomonas</taxon>
    </lineage>
</organism>
<feature type="domain" description="Na+/H+ antiporter NhaC-like C-terminal" evidence="7">
    <location>
        <begin position="174"/>
        <end position="471"/>
    </location>
</feature>
<keyword evidence="4 6" id="KW-1133">Transmembrane helix</keyword>
<evidence type="ECO:0000256" key="6">
    <source>
        <dbReference type="SAM" id="Phobius"/>
    </source>
</evidence>
<reference evidence="8 9" key="1">
    <citation type="submission" date="2020-07" db="EMBL/GenBank/DDBJ databases">
        <title>Complete genome and description of Selenomonas timonensis sp. nov., a new bacterium isolated from a gingivitis subject.</title>
        <authorList>
            <person name="Antezack A."/>
        </authorList>
    </citation>
    <scope>NUCLEOTIDE SEQUENCE [LARGE SCALE GENOMIC DNA]</scope>
    <source>
        <strain evidence="8 9">Marseille-Q3039</strain>
    </source>
</reference>
<gene>
    <name evidence="8" type="ORF">H1B31_00425</name>
</gene>
<evidence type="ECO:0000313" key="8">
    <source>
        <dbReference type="EMBL" id="QNH54480.1"/>
    </source>
</evidence>
<proteinExistence type="predicted"/>
<protein>
    <submittedName>
        <fullName evidence="8">Na+/H+ antiporter NhaC family protein</fullName>
    </submittedName>
</protein>
<sequence length="503" mass="53258">MTATAWSILPPIITIVLALWTKEVYMSLIIGIFSGAMLFAGGNFLQATLTMFQVMADKVGSNVNILVFLVILGILVAAITRSGAMNAYGEWATRTIKGKRSASLVTVLLGIVIFIDDYFNCLTVGTVMRPVTDKFQIARTKLAYIIDATAAPICIIAPVSSWAAAVGSSLPEDSHIDGFMLFLQTIPFNLYAWLTILFMLFVIWTGRDFGAMRQSVEKSNVHFEIPKEYQDTAEASASAASEGRGKMIDLMLPLLVLIGACIYGMLYTGGIHEGRSIADAFANCDSSKSLVLGSFIAFVFTGLLYLPRRVVSFNVFCDSFGWGFKAMTPAIFILCLAWTLSGICSKEYLDLGGFVGSVVSANAGVVMFLPPLFFLVAAGLAFATGTSWGTFGILIPIAIAVLGQTAPDILVVSVAAILSGAVCGDHASPISDTTILASAGAQCHHLDHVSTQLPYVGVVASCSLVGYIADGLTGNGYIGLTVGIATLALTMAAISTRVTSAEK</sequence>
<keyword evidence="3 6" id="KW-0812">Transmembrane</keyword>
<keyword evidence="2" id="KW-1003">Cell membrane</keyword>
<dbReference type="EMBL" id="CP060204">
    <property type="protein sequence ID" value="QNH54480.1"/>
    <property type="molecule type" value="Genomic_DNA"/>
</dbReference>
<feature type="transmembrane region" description="Helical" evidence="6">
    <location>
        <begin position="361"/>
        <end position="382"/>
    </location>
</feature>
<dbReference type="PANTHER" id="PTHR43478">
    <property type="entry name" value="NA+/H+ ANTIPORTER-RELATED"/>
    <property type="match status" value="1"/>
</dbReference>
<keyword evidence="9" id="KW-1185">Reference proteome</keyword>
<feature type="transmembrane region" description="Helical" evidence="6">
    <location>
        <begin position="63"/>
        <end position="81"/>
    </location>
</feature>